<evidence type="ECO:0000313" key="1">
    <source>
        <dbReference type="EMBL" id="SDG63776.1"/>
    </source>
</evidence>
<dbReference type="Proteomes" id="UP000198779">
    <property type="component" value="Unassembled WGS sequence"/>
</dbReference>
<proteinExistence type="predicted"/>
<protein>
    <recommendedName>
        <fullName evidence="3">GxxExxY protein</fullName>
    </recommendedName>
</protein>
<dbReference type="EMBL" id="FNCQ01000006">
    <property type="protein sequence ID" value="SDG63776.1"/>
    <property type="molecule type" value="Genomic_DNA"/>
</dbReference>
<sequence>MKIESSNINPDLLTQLKSYVYDIIGCCQEVHRELGPWLNEYIY</sequence>
<name>A0A1G7VVF6_9BACT</name>
<reference evidence="2" key="1">
    <citation type="submission" date="2016-10" db="EMBL/GenBank/DDBJ databases">
        <authorList>
            <person name="Varghese N."/>
            <person name="Submissions S."/>
        </authorList>
    </citation>
    <scope>NUCLEOTIDE SEQUENCE [LARGE SCALE GENOMIC DNA]</scope>
    <source>
        <strain evidence="2">BP1-148</strain>
    </source>
</reference>
<gene>
    <name evidence="1" type="ORF">SAMN04487901_106153</name>
</gene>
<evidence type="ECO:0000313" key="2">
    <source>
        <dbReference type="Proteomes" id="UP000198779"/>
    </source>
</evidence>
<accession>A0A1G7VVF6</accession>
<dbReference type="AlphaFoldDB" id="A0A1G7VVF6"/>
<organism evidence="1 2">
    <name type="scientific">Prevotella communis</name>
    <dbReference type="NCBI Taxonomy" id="2913614"/>
    <lineage>
        <taxon>Bacteria</taxon>
        <taxon>Pseudomonadati</taxon>
        <taxon>Bacteroidota</taxon>
        <taxon>Bacteroidia</taxon>
        <taxon>Bacteroidales</taxon>
        <taxon>Prevotellaceae</taxon>
        <taxon>Prevotella</taxon>
    </lineage>
</organism>
<evidence type="ECO:0008006" key="3">
    <source>
        <dbReference type="Google" id="ProtNLM"/>
    </source>
</evidence>
<feature type="non-terminal residue" evidence="1">
    <location>
        <position position="43"/>
    </location>
</feature>
<keyword evidence="2" id="KW-1185">Reference proteome</keyword>